<dbReference type="Proteomes" id="UP000247810">
    <property type="component" value="Unassembled WGS sequence"/>
</dbReference>
<feature type="domain" description="3-oxo-5-alpha-steroid 4-dehydrogenase C-terminal" evidence="7">
    <location>
        <begin position="125"/>
        <end position="260"/>
    </location>
</feature>
<keyword evidence="4 6" id="KW-1133">Transmembrane helix</keyword>
<keyword evidence="3 6" id="KW-0812">Transmembrane</keyword>
<keyword evidence="5 6" id="KW-0472">Membrane</keyword>
<evidence type="ECO:0000256" key="4">
    <source>
        <dbReference type="ARBA" id="ARBA00022989"/>
    </source>
</evidence>
<dbReference type="VEuPathDB" id="FungiDB:BO71DRAFT_450516"/>
<comment type="subcellular location">
    <subcellularLocation>
        <location evidence="1">Membrane</location>
        <topology evidence="1">Multi-pass membrane protein</topology>
    </subcellularLocation>
</comment>
<evidence type="ECO:0000259" key="7">
    <source>
        <dbReference type="Pfam" id="PF02544"/>
    </source>
</evidence>
<feature type="transmembrane region" description="Helical" evidence="6">
    <location>
        <begin position="98"/>
        <end position="118"/>
    </location>
</feature>
<dbReference type="InterPro" id="IPR039357">
    <property type="entry name" value="SRD5A/TECR"/>
</dbReference>
<evidence type="ECO:0000256" key="3">
    <source>
        <dbReference type="ARBA" id="ARBA00022692"/>
    </source>
</evidence>
<keyword evidence="9" id="KW-1185">Reference proteome</keyword>
<feature type="transmembrane region" description="Helical" evidence="6">
    <location>
        <begin position="66"/>
        <end position="86"/>
    </location>
</feature>
<evidence type="ECO:0000256" key="5">
    <source>
        <dbReference type="ARBA" id="ARBA00023136"/>
    </source>
</evidence>
<name>A0A319D9A3_9EURO</name>
<evidence type="ECO:0000313" key="8">
    <source>
        <dbReference type="EMBL" id="PYH93724.1"/>
    </source>
</evidence>
<protein>
    <recommendedName>
        <fullName evidence="7">3-oxo-5-alpha-steroid 4-dehydrogenase C-terminal domain-containing protein</fullName>
    </recommendedName>
</protein>
<evidence type="ECO:0000256" key="6">
    <source>
        <dbReference type="SAM" id="Phobius"/>
    </source>
</evidence>
<feature type="transmembrane region" description="Helical" evidence="6">
    <location>
        <begin position="25"/>
        <end position="45"/>
    </location>
</feature>
<dbReference type="OrthoDB" id="5788137at2759"/>
<organism evidence="8 9">
    <name type="scientific">Aspergillus ellipticus CBS 707.79</name>
    <dbReference type="NCBI Taxonomy" id="1448320"/>
    <lineage>
        <taxon>Eukaryota</taxon>
        <taxon>Fungi</taxon>
        <taxon>Dikarya</taxon>
        <taxon>Ascomycota</taxon>
        <taxon>Pezizomycotina</taxon>
        <taxon>Eurotiomycetes</taxon>
        <taxon>Eurotiomycetidae</taxon>
        <taxon>Eurotiales</taxon>
        <taxon>Aspergillaceae</taxon>
        <taxon>Aspergillus</taxon>
        <taxon>Aspergillus subgen. Circumdati</taxon>
    </lineage>
</organism>
<feature type="transmembrane region" description="Helical" evidence="6">
    <location>
        <begin position="125"/>
        <end position="151"/>
    </location>
</feature>
<dbReference type="PANTHER" id="PTHR10556">
    <property type="entry name" value="3-OXO-5-ALPHA-STEROID 4-DEHYDROGENASE"/>
    <property type="match status" value="1"/>
</dbReference>
<dbReference type="AlphaFoldDB" id="A0A319D9A3"/>
<evidence type="ECO:0000256" key="2">
    <source>
        <dbReference type="ARBA" id="ARBA00007742"/>
    </source>
</evidence>
<dbReference type="InterPro" id="IPR001104">
    <property type="entry name" value="3-oxo-5_a-steroid_4-DH_C"/>
</dbReference>
<dbReference type="PROSITE" id="PS50244">
    <property type="entry name" value="S5A_REDUCTASE"/>
    <property type="match status" value="1"/>
</dbReference>
<dbReference type="STRING" id="1448320.A0A319D9A3"/>
<evidence type="ECO:0000256" key="1">
    <source>
        <dbReference type="ARBA" id="ARBA00004141"/>
    </source>
</evidence>
<dbReference type="GO" id="GO:0016020">
    <property type="term" value="C:membrane"/>
    <property type="evidence" value="ECO:0007669"/>
    <property type="project" value="UniProtKB-SubCell"/>
</dbReference>
<accession>A0A319D9A3</accession>
<dbReference type="Pfam" id="PF02544">
    <property type="entry name" value="Steroid_dh"/>
    <property type="match status" value="1"/>
</dbReference>
<gene>
    <name evidence="8" type="ORF">BO71DRAFT_450516</name>
</gene>
<feature type="transmembrane region" description="Helical" evidence="6">
    <location>
        <begin position="171"/>
        <end position="190"/>
    </location>
</feature>
<dbReference type="EMBL" id="KZ825886">
    <property type="protein sequence ID" value="PYH93724.1"/>
    <property type="molecule type" value="Genomic_DNA"/>
</dbReference>
<dbReference type="GO" id="GO:0006629">
    <property type="term" value="P:lipid metabolic process"/>
    <property type="evidence" value="ECO:0007669"/>
    <property type="project" value="InterPro"/>
</dbReference>
<reference evidence="8 9" key="1">
    <citation type="submission" date="2018-02" db="EMBL/GenBank/DDBJ databases">
        <title>The genomes of Aspergillus section Nigri reveals drivers in fungal speciation.</title>
        <authorList>
            <consortium name="DOE Joint Genome Institute"/>
            <person name="Vesth T.C."/>
            <person name="Nybo J."/>
            <person name="Theobald S."/>
            <person name="Brandl J."/>
            <person name="Frisvad J.C."/>
            <person name="Nielsen K.F."/>
            <person name="Lyhne E.K."/>
            <person name="Kogle M.E."/>
            <person name="Kuo A."/>
            <person name="Riley R."/>
            <person name="Clum A."/>
            <person name="Nolan M."/>
            <person name="Lipzen A."/>
            <person name="Salamov A."/>
            <person name="Henrissat B."/>
            <person name="Wiebenga A."/>
            <person name="De vries R.P."/>
            <person name="Grigoriev I.V."/>
            <person name="Mortensen U.H."/>
            <person name="Andersen M.R."/>
            <person name="Baker S.E."/>
        </authorList>
    </citation>
    <scope>NUCLEOTIDE SEQUENCE [LARGE SCALE GENOMIC DNA]</scope>
    <source>
        <strain evidence="8 9">CBS 707.79</strain>
    </source>
</reference>
<proteinExistence type="inferred from homology"/>
<comment type="similarity">
    <text evidence="2">Belongs to the steroid 5-alpha reductase family.</text>
</comment>
<dbReference type="GO" id="GO:0016627">
    <property type="term" value="F:oxidoreductase activity, acting on the CH-CH group of donors"/>
    <property type="evidence" value="ECO:0007669"/>
    <property type="project" value="InterPro"/>
</dbReference>
<sequence length="365" mass="40322">MGSLLSSPEHLPPLADFILPTPETYTILVNIFQYFPVVSIIQWLTSFHPAGKTSMKTSRLNLPGRWAWFAMEIVSPLNLIFILWTNSGPQTLPLPNKLLASLYTLHYINRAIISPLFAAPSMSPIHLVIMSSAMLFNWLNSSCLAAWLLGYHIPIPILQTPSTITHTHTPIILPTLGLLLFLTGMACNIHSERTLFRLRREAATLQEAKKSDSDPHTKNPPNKYSKLYIMPPPTGLFTSILYPHYVAEWLEWLGFALLGTAVFPTASLLSSSSLSSTSLSSGVIGVAAASTISTRPLHLAPWLLPAASLAQTLNVPLPLPAVVFLVNAVTNMLPHARWGRKWYVERFGEGMVAGRGAVVPFFRWL</sequence>
<dbReference type="PANTHER" id="PTHR10556:SF43">
    <property type="entry name" value="STEROID 5-ALPHA-REDUCTASE DET2"/>
    <property type="match status" value="1"/>
</dbReference>
<evidence type="ECO:0000313" key="9">
    <source>
        <dbReference type="Proteomes" id="UP000247810"/>
    </source>
</evidence>